<protein>
    <submittedName>
        <fullName evidence="1">Uncharacterized protein</fullName>
    </submittedName>
</protein>
<reference evidence="1" key="2">
    <citation type="submission" date="2020-09" db="EMBL/GenBank/DDBJ databases">
        <authorList>
            <person name="Sun Q."/>
            <person name="Zhou Y."/>
        </authorList>
    </citation>
    <scope>NUCLEOTIDE SEQUENCE</scope>
    <source>
        <strain evidence="1">CGMCC 1.15760</strain>
    </source>
</reference>
<evidence type="ECO:0000313" key="1">
    <source>
        <dbReference type="EMBL" id="GGG34346.1"/>
    </source>
</evidence>
<proteinExistence type="predicted"/>
<accession>A0A917GB74</accession>
<gene>
    <name evidence="1" type="ORF">GCM10007425_31320</name>
</gene>
<keyword evidence="2" id="KW-1185">Reference proteome</keyword>
<dbReference type="AlphaFoldDB" id="A0A917GB74"/>
<reference evidence="1" key="1">
    <citation type="journal article" date="2014" name="Int. J. Syst. Evol. Microbiol.">
        <title>Complete genome sequence of Corynebacterium casei LMG S-19264T (=DSM 44701T), isolated from a smear-ripened cheese.</title>
        <authorList>
            <consortium name="US DOE Joint Genome Institute (JGI-PGF)"/>
            <person name="Walter F."/>
            <person name="Albersmeier A."/>
            <person name="Kalinowski J."/>
            <person name="Ruckert C."/>
        </authorList>
    </citation>
    <scope>NUCLEOTIDE SEQUENCE</scope>
    <source>
        <strain evidence="1">CGMCC 1.15760</strain>
    </source>
</reference>
<name>A0A917GB74_9BACI</name>
<dbReference type="EMBL" id="BMJT01000021">
    <property type="protein sequence ID" value="GGG34346.1"/>
    <property type="molecule type" value="Genomic_DNA"/>
</dbReference>
<evidence type="ECO:0000313" key="2">
    <source>
        <dbReference type="Proteomes" id="UP000616608"/>
    </source>
</evidence>
<sequence length="56" mass="6898">MDKSNIELSILTIIKSLVFNSGNWKTEELFKYDFKRLKHIDQNYFEWKIRLEKAFQ</sequence>
<comment type="caution">
    <text evidence="1">The sequence shown here is derived from an EMBL/GenBank/DDBJ whole genome shotgun (WGS) entry which is preliminary data.</text>
</comment>
<organism evidence="1 2">
    <name type="scientific">Lysinibacillus alkalisoli</name>
    <dbReference type="NCBI Taxonomy" id="1911548"/>
    <lineage>
        <taxon>Bacteria</taxon>
        <taxon>Bacillati</taxon>
        <taxon>Bacillota</taxon>
        <taxon>Bacilli</taxon>
        <taxon>Bacillales</taxon>
        <taxon>Bacillaceae</taxon>
        <taxon>Lysinibacillus</taxon>
    </lineage>
</organism>
<dbReference type="Proteomes" id="UP000616608">
    <property type="component" value="Unassembled WGS sequence"/>
</dbReference>